<evidence type="ECO:0000256" key="7">
    <source>
        <dbReference type="ARBA" id="ARBA00032272"/>
    </source>
</evidence>
<dbReference type="AlphaFoldDB" id="A0A5C6ELK1"/>
<comment type="caution">
    <text evidence="9">The sequence shown here is derived from an EMBL/GenBank/DDBJ whole genome shotgun (WGS) entry which is preliminary data.</text>
</comment>
<comment type="cofactor">
    <cofactor evidence="2">
        <name>Mg(2+)</name>
        <dbReference type="ChEBI" id="CHEBI:18420"/>
    </cofactor>
</comment>
<comment type="similarity">
    <text evidence="3">Belongs to the Nudix hydrolase family. NudK subfamily.</text>
</comment>
<sequence length="176" mass="19554">MKSEKLVFEGTRFDIHQMELTGSDGKTYHREVIRHPGAVVLLPLLDADTVVLIENRRPTVNETLLELPAGTREPDEPAEATAARELIEETGYHAGSLVKLHEFYSAPGICDELMHLYLATDLTAGDPAREAVEQIENHVASRSDVLRYIREGRIRDAKTLVGLYAFLYSPLISGNG</sequence>
<dbReference type="OrthoDB" id="9806150at2"/>
<accession>A0A5C6ELK1</accession>
<evidence type="ECO:0000313" key="10">
    <source>
        <dbReference type="Proteomes" id="UP000317977"/>
    </source>
</evidence>
<organism evidence="9 10">
    <name type="scientific">Rubripirellula reticaptiva</name>
    <dbReference type="NCBI Taxonomy" id="2528013"/>
    <lineage>
        <taxon>Bacteria</taxon>
        <taxon>Pseudomonadati</taxon>
        <taxon>Planctomycetota</taxon>
        <taxon>Planctomycetia</taxon>
        <taxon>Pirellulales</taxon>
        <taxon>Pirellulaceae</taxon>
        <taxon>Rubripirellula</taxon>
    </lineage>
</organism>
<dbReference type="PANTHER" id="PTHR11839:SF18">
    <property type="entry name" value="NUDIX HYDROLASE DOMAIN-CONTAINING PROTEIN"/>
    <property type="match status" value="1"/>
</dbReference>
<evidence type="ECO:0000256" key="3">
    <source>
        <dbReference type="ARBA" id="ARBA00007275"/>
    </source>
</evidence>
<dbReference type="InterPro" id="IPR000086">
    <property type="entry name" value="NUDIX_hydrolase_dom"/>
</dbReference>
<dbReference type="InterPro" id="IPR015797">
    <property type="entry name" value="NUDIX_hydrolase-like_dom_sf"/>
</dbReference>
<dbReference type="GO" id="GO:0016787">
    <property type="term" value="F:hydrolase activity"/>
    <property type="evidence" value="ECO:0007669"/>
    <property type="project" value="UniProtKB-KW"/>
</dbReference>
<dbReference type="EMBL" id="SJPX01000004">
    <property type="protein sequence ID" value="TWU49728.1"/>
    <property type="molecule type" value="Genomic_DNA"/>
</dbReference>
<keyword evidence="10" id="KW-1185">Reference proteome</keyword>
<evidence type="ECO:0000259" key="8">
    <source>
        <dbReference type="PROSITE" id="PS51462"/>
    </source>
</evidence>
<keyword evidence="5 9" id="KW-0378">Hydrolase</keyword>
<dbReference type="Proteomes" id="UP000317977">
    <property type="component" value="Unassembled WGS sequence"/>
</dbReference>
<evidence type="ECO:0000256" key="6">
    <source>
        <dbReference type="ARBA" id="ARBA00032162"/>
    </source>
</evidence>
<comment type="catalytic activity">
    <reaction evidence="1">
        <text>GDP-alpha-D-mannose + H2O = alpha-D-mannose 1-phosphate + GMP + 2 H(+)</text>
        <dbReference type="Rhea" id="RHEA:27978"/>
        <dbReference type="ChEBI" id="CHEBI:15377"/>
        <dbReference type="ChEBI" id="CHEBI:15378"/>
        <dbReference type="ChEBI" id="CHEBI:57527"/>
        <dbReference type="ChEBI" id="CHEBI:58115"/>
        <dbReference type="ChEBI" id="CHEBI:58409"/>
    </reaction>
</comment>
<dbReference type="PROSITE" id="PS51462">
    <property type="entry name" value="NUDIX"/>
    <property type="match status" value="1"/>
</dbReference>
<evidence type="ECO:0000313" key="9">
    <source>
        <dbReference type="EMBL" id="TWU49728.1"/>
    </source>
</evidence>
<evidence type="ECO:0000256" key="5">
    <source>
        <dbReference type="ARBA" id="ARBA00022801"/>
    </source>
</evidence>
<dbReference type="Pfam" id="PF00293">
    <property type="entry name" value="NUDIX"/>
    <property type="match status" value="1"/>
</dbReference>
<dbReference type="Gene3D" id="3.90.79.10">
    <property type="entry name" value="Nucleoside Triphosphate Pyrophosphohydrolase"/>
    <property type="match status" value="1"/>
</dbReference>
<protein>
    <recommendedName>
        <fullName evidence="4">GDP-mannose pyrophosphatase</fullName>
    </recommendedName>
    <alternativeName>
        <fullName evidence="6">GDP-mannose hydrolase</fullName>
    </alternativeName>
    <alternativeName>
        <fullName evidence="7">GDPMK</fullName>
    </alternativeName>
</protein>
<dbReference type="InterPro" id="IPR020084">
    <property type="entry name" value="NUDIX_hydrolase_CS"/>
</dbReference>
<dbReference type="SUPFAM" id="SSF55811">
    <property type="entry name" value="Nudix"/>
    <property type="match status" value="1"/>
</dbReference>
<evidence type="ECO:0000256" key="1">
    <source>
        <dbReference type="ARBA" id="ARBA00000847"/>
    </source>
</evidence>
<gene>
    <name evidence="9" type="primary">nudF</name>
    <name evidence="9" type="ORF">Poly59_43520</name>
</gene>
<dbReference type="RefSeq" id="WP_146535933.1">
    <property type="nucleotide sequence ID" value="NZ_SJPX01000004.1"/>
</dbReference>
<reference evidence="9 10" key="1">
    <citation type="submission" date="2019-02" db="EMBL/GenBank/DDBJ databases">
        <title>Deep-cultivation of Planctomycetes and their phenomic and genomic characterization uncovers novel biology.</title>
        <authorList>
            <person name="Wiegand S."/>
            <person name="Jogler M."/>
            <person name="Boedeker C."/>
            <person name="Pinto D."/>
            <person name="Vollmers J."/>
            <person name="Rivas-Marin E."/>
            <person name="Kohn T."/>
            <person name="Peeters S.H."/>
            <person name="Heuer A."/>
            <person name="Rast P."/>
            <person name="Oberbeckmann S."/>
            <person name="Bunk B."/>
            <person name="Jeske O."/>
            <person name="Meyerdierks A."/>
            <person name="Storesund J.E."/>
            <person name="Kallscheuer N."/>
            <person name="Luecker S."/>
            <person name="Lage O.M."/>
            <person name="Pohl T."/>
            <person name="Merkel B.J."/>
            <person name="Hornburger P."/>
            <person name="Mueller R.-W."/>
            <person name="Bruemmer F."/>
            <person name="Labrenz M."/>
            <person name="Spormann A.M."/>
            <person name="Op Den Camp H."/>
            <person name="Overmann J."/>
            <person name="Amann R."/>
            <person name="Jetten M.S.M."/>
            <person name="Mascher T."/>
            <person name="Medema M.H."/>
            <person name="Devos D.P."/>
            <person name="Kaster A.-K."/>
            <person name="Ovreas L."/>
            <person name="Rohde M."/>
            <person name="Galperin M.Y."/>
            <person name="Jogler C."/>
        </authorList>
    </citation>
    <scope>NUCLEOTIDE SEQUENCE [LARGE SCALE GENOMIC DNA]</scope>
    <source>
        <strain evidence="9 10">Poly59</strain>
    </source>
</reference>
<dbReference type="GO" id="GO:0019693">
    <property type="term" value="P:ribose phosphate metabolic process"/>
    <property type="evidence" value="ECO:0007669"/>
    <property type="project" value="TreeGrafter"/>
</dbReference>
<dbReference type="PANTHER" id="PTHR11839">
    <property type="entry name" value="UDP/ADP-SUGAR PYROPHOSPHATASE"/>
    <property type="match status" value="1"/>
</dbReference>
<dbReference type="GO" id="GO:0005829">
    <property type="term" value="C:cytosol"/>
    <property type="evidence" value="ECO:0007669"/>
    <property type="project" value="TreeGrafter"/>
</dbReference>
<proteinExistence type="inferred from homology"/>
<name>A0A5C6ELK1_9BACT</name>
<feature type="domain" description="Nudix hydrolase" evidence="8">
    <location>
        <begin position="33"/>
        <end position="167"/>
    </location>
</feature>
<evidence type="ECO:0000256" key="4">
    <source>
        <dbReference type="ARBA" id="ARBA00016377"/>
    </source>
</evidence>
<dbReference type="CDD" id="cd03424">
    <property type="entry name" value="NUDIX_ADPRase_Nudt5_UGPPase_Nudt14"/>
    <property type="match status" value="1"/>
</dbReference>
<dbReference type="PROSITE" id="PS00893">
    <property type="entry name" value="NUDIX_BOX"/>
    <property type="match status" value="1"/>
</dbReference>
<dbReference type="GO" id="GO:0006753">
    <property type="term" value="P:nucleoside phosphate metabolic process"/>
    <property type="evidence" value="ECO:0007669"/>
    <property type="project" value="TreeGrafter"/>
</dbReference>
<evidence type="ECO:0000256" key="2">
    <source>
        <dbReference type="ARBA" id="ARBA00001946"/>
    </source>
</evidence>